<evidence type="ECO:0000313" key="1">
    <source>
        <dbReference type="EMBL" id="ABM79137.1"/>
    </source>
</evidence>
<gene>
    <name evidence="1" type="ordered locus">P9303_24041</name>
</gene>
<proteinExistence type="predicted"/>
<dbReference type="EMBL" id="CP000554">
    <property type="protein sequence ID" value="ABM79137.1"/>
    <property type="molecule type" value="Genomic_DNA"/>
</dbReference>
<protein>
    <submittedName>
        <fullName evidence="1">Uncharacterized protein</fullName>
    </submittedName>
</protein>
<evidence type="ECO:0000313" key="2">
    <source>
        <dbReference type="Proteomes" id="UP000002274"/>
    </source>
</evidence>
<dbReference type="KEGG" id="pmf:P9303_24041"/>
<accession>A2CCC7</accession>
<sequence>MRDVEIKKKYRCRYCNELVGCNEQGLIGMYSLKILRMHEKECPNNTPLEFNERWYNELLLVISVMQLNDLMNCLLVALERSNKSHVAIAFVAPIAVIARKVRQKQEGMLRKSGARDS</sequence>
<dbReference type="RefSeq" id="WP_011826994.1">
    <property type="nucleotide sequence ID" value="NC_008820.1"/>
</dbReference>
<dbReference type="BioCyc" id="PMAR59922:G1G80-2111-MONOMER"/>
<dbReference type="Proteomes" id="UP000002274">
    <property type="component" value="Chromosome"/>
</dbReference>
<dbReference type="AlphaFoldDB" id="A2CCC7"/>
<reference evidence="1 2" key="1">
    <citation type="journal article" date="2007" name="PLoS Genet.">
        <title>Patterns and implications of gene gain and loss in the evolution of Prochlorococcus.</title>
        <authorList>
            <person name="Kettler G.C."/>
            <person name="Martiny A.C."/>
            <person name="Huang K."/>
            <person name="Zucker J."/>
            <person name="Coleman M.L."/>
            <person name="Rodrigue S."/>
            <person name="Chen F."/>
            <person name="Lapidus A."/>
            <person name="Ferriera S."/>
            <person name="Johnson J."/>
            <person name="Steglich C."/>
            <person name="Church G.M."/>
            <person name="Richardson P."/>
            <person name="Chisholm S.W."/>
        </authorList>
    </citation>
    <scope>NUCLEOTIDE SEQUENCE [LARGE SCALE GENOMIC DNA]</scope>
    <source>
        <strain evidence="1 2">MIT 9303</strain>
    </source>
</reference>
<organism evidence="1 2">
    <name type="scientific">Prochlorococcus marinus (strain MIT 9303)</name>
    <dbReference type="NCBI Taxonomy" id="59922"/>
    <lineage>
        <taxon>Bacteria</taxon>
        <taxon>Bacillati</taxon>
        <taxon>Cyanobacteriota</taxon>
        <taxon>Cyanophyceae</taxon>
        <taxon>Synechococcales</taxon>
        <taxon>Prochlorococcaceae</taxon>
        <taxon>Prochlorococcus</taxon>
    </lineage>
</organism>
<name>A2CCC7_PROM3</name>
<dbReference type="HOGENOM" id="CLU_2082741_0_0_3"/>
<dbReference type="STRING" id="59922.P9303_24041"/>